<protein>
    <submittedName>
        <fullName evidence="1">Uncharacterized protein</fullName>
    </submittedName>
</protein>
<comment type="caution">
    <text evidence="1">The sequence shown here is derived from an EMBL/GenBank/DDBJ whole genome shotgun (WGS) entry which is preliminary data.</text>
</comment>
<reference evidence="1 2" key="1">
    <citation type="submission" date="2013-02" db="EMBL/GenBank/DDBJ databases">
        <authorList>
            <person name="Harkins D.M."/>
            <person name="Durkin A.S."/>
            <person name="Brinkac L.M."/>
            <person name="Haft D.H."/>
            <person name="Selengut J.D."/>
            <person name="Sanka R."/>
            <person name="DePew J."/>
            <person name="Purushe J."/>
            <person name="Tulsiani S.M."/>
            <person name="Graham G.C."/>
            <person name="Burns M.-A."/>
            <person name="Dohnt M.F."/>
            <person name="Smythe L.D."/>
            <person name="McKay D.B."/>
            <person name="Craig S.B."/>
            <person name="Vinetz J.M."/>
            <person name="Sutton G.G."/>
            <person name="Nierman W.C."/>
            <person name="Fouts D.E."/>
        </authorList>
    </citation>
    <scope>NUCLEOTIDE SEQUENCE [LARGE SCALE GENOMIC DNA]</scope>
    <source>
        <strain evidence="1 2">LT2186</strain>
    </source>
</reference>
<evidence type="ECO:0000313" key="1">
    <source>
        <dbReference type="EMBL" id="EMG12620.1"/>
    </source>
</evidence>
<accession>M3HJ20</accession>
<dbReference type="AlphaFoldDB" id="M3HJ20"/>
<name>M3HJ20_LEPIR</name>
<organism evidence="1 2">
    <name type="scientific">Leptospira interrogans serovar Grippotyphosa str. LT2186</name>
    <dbReference type="NCBI Taxonomy" id="1001599"/>
    <lineage>
        <taxon>Bacteria</taxon>
        <taxon>Pseudomonadati</taxon>
        <taxon>Spirochaetota</taxon>
        <taxon>Spirochaetia</taxon>
        <taxon>Leptospirales</taxon>
        <taxon>Leptospiraceae</taxon>
        <taxon>Leptospira</taxon>
    </lineage>
</organism>
<evidence type="ECO:0000313" key="2">
    <source>
        <dbReference type="Proteomes" id="UP000011776"/>
    </source>
</evidence>
<sequence>MEYIIFSKRNDLWRKFWNLFRFFWSLERIESIRKTVLESTTFRWEKSN</sequence>
<gene>
    <name evidence="1" type="ORF">LEP1GSC151_0946</name>
</gene>
<proteinExistence type="predicted"/>
<dbReference type="Proteomes" id="UP000011776">
    <property type="component" value="Unassembled WGS sequence"/>
</dbReference>
<dbReference type="EMBL" id="AFME02000076">
    <property type="protein sequence ID" value="EMG12620.1"/>
    <property type="molecule type" value="Genomic_DNA"/>
</dbReference>
<dbReference type="BioCyc" id="LINT1001599:G11K9-689-MONOMER"/>